<reference evidence="2 3" key="1">
    <citation type="journal article" date="2015" name="Genome Biol.">
        <title>Comparative genomics of Steinernema reveals deeply conserved gene regulatory networks.</title>
        <authorList>
            <person name="Dillman A.R."/>
            <person name="Macchietto M."/>
            <person name="Porter C.F."/>
            <person name="Rogers A."/>
            <person name="Williams B."/>
            <person name="Antoshechkin I."/>
            <person name="Lee M.M."/>
            <person name="Goodwin Z."/>
            <person name="Lu X."/>
            <person name="Lewis E.E."/>
            <person name="Goodrich-Blair H."/>
            <person name="Stock S.P."/>
            <person name="Adams B.J."/>
            <person name="Sternberg P.W."/>
            <person name="Mortazavi A."/>
        </authorList>
    </citation>
    <scope>NUCLEOTIDE SEQUENCE [LARGE SCALE GENOMIC DNA]</scope>
    <source>
        <strain evidence="2 3">ALL</strain>
    </source>
</reference>
<feature type="transmembrane region" description="Helical" evidence="1">
    <location>
        <begin position="57"/>
        <end position="76"/>
    </location>
</feature>
<evidence type="ECO:0008006" key="4">
    <source>
        <dbReference type="Google" id="ProtNLM"/>
    </source>
</evidence>
<dbReference type="OrthoDB" id="6604875at2759"/>
<keyword evidence="1" id="KW-0812">Transmembrane</keyword>
<keyword evidence="1" id="KW-0472">Membrane</keyword>
<comment type="caution">
    <text evidence="2">The sequence shown here is derived from an EMBL/GenBank/DDBJ whole genome shotgun (WGS) entry which is preliminary data.</text>
</comment>
<keyword evidence="3" id="KW-1185">Reference proteome</keyword>
<dbReference type="AlphaFoldDB" id="A0A4U5NV13"/>
<evidence type="ECO:0000313" key="2">
    <source>
        <dbReference type="EMBL" id="TKR87034.1"/>
    </source>
</evidence>
<protein>
    <recommendedName>
        <fullName evidence="4">DUF4536 domain-containing protein</fullName>
    </recommendedName>
</protein>
<dbReference type="EMBL" id="AZBU02000003">
    <property type="protein sequence ID" value="TKR87034.1"/>
    <property type="molecule type" value="Genomic_DNA"/>
</dbReference>
<accession>A0A4U5NV13</accession>
<keyword evidence="1" id="KW-1133">Transmembrane helix</keyword>
<sequence length="86" mass="9787">MASQETPTITVEQIQKKLDEDCQECRITGTLSTFAIGTFVTYHTFGSYYKAHPRQQLAVRLLATGVYYISLARWTYLPPFQGLKPP</sequence>
<evidence type="ECO:0000313" key="3">
    <source>
        <dbReference type="Proteomes" id="UP000298663"/>
    </source>
</evidence>
<name>A0A4U5NV13_STECR</name>
<gene>
    <name evidence="2" type="ORF">L596_011511</name>
</gene>
<proteinExistence type="predicted"/>
<organism evidence="2 3">
    <name type="scientific">Steinernema carpocapsae</name>
    <name type="common">Entomopathogenic nematode</name>
    <dbReference type="NCBI Taxonomy" id="34508"/>
    <lineage>
        <taxon>Eukaryota</taxon>
        <taxon>Metazoa</taxon>
        <taxon>Ecdysozoa</taxon>
        <taxon>Nematoda</taxon>
        <taxon>Chromadorea</taxon>
        <taxon>Rhabditida</taxon>
        <taxon>Tylenchina</taxon>
        <taxon>Panagrolaimomorpha</taxon>
        <taxon>Strongyloidoidea</taxon>
        <taxon>Steinernematidae</taxon>
        <taxon>Steinernema</taxon>
    </lineage>
</organism>
<reference evidence="2 3" key="2">
    <citation type="journal article" date="2019" name="G3 (Bethesda)">
        <title>Hybrid Assembly of the Genome of the Entomopathogenic Nematode Steinernema carpocapsae Identifies the X-Chromosome.</title>
        <authorList>
            <person name="Serra L."/>
            <person name="Macchietto M."/>
            <person name="Macias-Munoz A."/>
            <person name="McGill C.J."/>
            <person name="Rodriguez I.M."/>
            <person name="Rodriguez B."/>
            <person name="Murad R."/>
            <person name="Mortazavi A."/>
        </authorList>
    </citation>
    <scope>NUCLEOTIDE SEQUENCE [LARGE SCALE GENOMIC DNA]</scope>
    <source>
        <strain evidence="2 3">ALL</strain>
    </source>
</reference>
<dbReference type="Proteomes" id="UP000298663">
    <property type="component" value="Unassembled WGS sequence"/>
</dbReference>
<evidence type="ECO:0000256" key="1">
    <source>
        <dbReference type="SAM" id="Phobius"/>
    </source>
</evidence>